<feature type="region of interest" description="Disordered" evidence="1">
    <location>
        <begin position="1"/>
        <end position="54"/>
    </location>
</feature>
<dbReference type="HOGENOM" id="CLU_1725463_0_0_1"/>
<keyword evidence="3" id="KW-1185">Reference proteome</keyword>
<dbReference type="AlphaFoldDB" id="K3XSW0"/>
<organism evidence="2 3">
    <name type="scientific">Setaria italica</name>
    <name type="common">Foxtail millet</name>
    <name type="synonym">Panicum italicum</name>
    <dbReference type="NCBI Taxonomy" id="4555"/>
    <lineage>
        <taxon>Eukaryota</taxon>
        <taxon>Viridiplantae</taxon>
        <taxon>Streptophyta</taxon>
        <taxon>Embryophyta</taxon>
        <taxon>Tracheophyta</taxon>
        <taxon>Spermatophyta</taxon>
        <taxon>Magnoliopsida</taxon>
        <taxon>Liliopsida</taxon>
        <taxon>Poales</taxon>
        <taxon>Poaceae</taxon>
        <taxon>PACMAD clade</taxon>
        <taxon>Panicoideae</taxon>
        <taxon>Panicodae</taxon>
        <taxon>Paniceae</taxon>
        <taxon>Cenchrinae</taxon>
        <taxon>Setaria</taxon>
    </lineage>
</organism>
<reference evidence="3" key="1">
    <citation type="journal article" date="2012" name="Nat. Biotechnol.">
        <title>Reference genome sequence of the model plant Setaria.</title>
        <authorList>
            <person name="Bennetzen J.L."/>
            <person name="Schmutz J."/>
            <person name="Wang H."/>
            <person name="Percifield R."/>
            <person name="Hawkins J."/>
            <person name="Pontaroli A.C."/>
            <person name="Estep M."/>
            <person name="Feng L."/>
            <person name="Vaughn J.N."/>
            <person name="Grimwood J."/>
            <person name="Jenkins J."/>
            <person name="Barry K."/>
            <person name="Lindquist E."/>
            <person name="Hellsten U."/>
            <person name="Deshpande S."/>
            <person name="Wang X."/>
            <person name="Wu X."/>
            <person name="Mitros T."/>
            <person name="Triplett J."/>
            <person name="Yang X."/>
            <person name="Ye C.Y."/>
            <person name="Mauro-Herrera M."/>
            <person name="Wang L."/>
            <person name="Li P."/>
            <person name="Sharma M."/>
            <person name="Sharma R."/>
            <person name="Ronald P.C."/>
            <person name="Panaud O."/>
            <person name="Kellogg E.A."/>
            <person name="Brutnell T.P."/>
            <person name="Doust A.N."/>
            <person name="Tuskan G.A."/>
            <person name="Rokhsar D."/>
            <person name="Devos K.M."/>
        </authorList>
    </citation>
    <scope>NUCLEOTIDE SEQUENCE [LARGE SCALE GENOMIC DNA]</scope>
    <source>
        <strain evidence="3">cv. Yugu1</strain>
    </source>
</reference>
<proteinExistence type="predicted"/>
<evidence type="ECO:0000256" key="1">
    <source>
        <dbReference type="SAM" id="MobiDB-lite"/>
    </source>
</evidence>
<evidence type="ECO:0000313" key="3">
    <source>
        <dbReference type="Proteomes" id="UP000004995"/>
    </source>
</evidence>
<dbReference type="Gramene" id="KQL03450">
    <property type="protein sequence ID" value="KQL03450"/>
    <property type="gene ID" value="SETIT_005013mg"/>
</dbReference>
<evidence type="ECO:0000313" key="2">
    <source>
        <dbReference type="EnsemblPlants" id="KQL03450"/>
    </source>
</evidence>
<reference evidence="2" key="2">
    <citation type="submission" date="2018-08" db="UniProtKB">
        <authorList>
            <consortium name="EnsemblPlants"/>
        </authorList>
    </citation>
    <scope>IDENTIFICATION</scope>
    <source>
        <strain evidence="2">Yugu1</strain>
    </source>
</reference>
<dbReference type="Gene3D" id="1.10.340.30">
    <property type="entry name" value="Hypothetical protein, domain 2"/>
    <property type="match status" value="1"/>
</dbReference>
<dbReference type="EnsemblPlants" id="KQL03450">
    <property type="protein sequence ID" value="KQL03450"/>
    <property type="gene ID" value="SETIT_005013mg"/>
</dbReference>
<dbReference type="EMBL" id="AGNK02002764">
    <property type="status" value="NOT_ANNOTATED_CDS"/>
    <property type="molecule type" value="Genomic_DNA"/>
</dbReference>
<dbReference type="Proteomes" id="UP000004995">
    <property type="component" value="Unassembled WGS sequence"/>
</dbReference>
<name>K3XSW0_SETIT</name>
<accession>K3XSW0</accession>
<sequence>MGSKEKVLPCPREPAAVGSDAAPTVSGMPEGGRPRASARASDGGNGGVRGQPAAPPLPAFLRQIRRLGEHAWLARTAAAVEMNEMWAGLGYYRRARFLLEFVQSTFRNVVSDEFLFQKKGSQLNSHLTNCWLYAAVFLQHRHLASLLSVACL</sequence>
<dbReference type="InParanoid" id="K3XSW0"/>
<protein>
    <submittedName>
        <fullName evidence="2">Uncharacterized protein</fullName>
    </submittedName>
</protein>